<organism evidence="3 4">
    <name type="scientific">Vitis vinifera</name>
    <name type="common">Grape</name>
    <dbReference type="NCBI Taxonomy" id="29760"/>
    <lineage>
        <taxon>Eukaryota</taxon>
        <taxon>Viridiplantae</taxon>
        <taxon>Streptophyta</taxon>
        <taxon>Embryophyta</taxon>
        <taxon>Tracheophyta</taxon>
        <taxon>Spermatophyta</taxon>
        <taxon>Magnoliopsida</taxon>
        <taxon>eudicotyledons</taxon>
        <taxon>Gunneridae</taxon>
        <taxon>Pentapetalae</taxon>
        <taxon>rosids</taxon>
        <taxon>Vitales</taxon>
        <taxon>Vitaceae</taxon>
        <taxon>Viteae</taxon>
        <taxon>Vitis</taxon>
    </lineage>
</organism>
<dbReference type="PANTHER" id="PTHR31549:SF191">
    <property type="entry name" value="DUF247 DOMAIN PROTEIN"/>
    <property type="match status" value="1"/>
</dbReference>
<keyword evidence="1" id="KW-0175">Coiled coil</keyword>
<feature type="compositionally biased region" description="Polar residues" evidence="2">
    <location>
        <begin position="13"/>
        <end position="22"/>
    </location>
</feature>
<accession>A0ABY9CFN4</accession>
<evidence type="ECO:0000256" key="2">
    <source>
        <dbReference type="SAM" id="MobiDB-lite"/>
    </source>
</evidence>
<evidence type="ECO:0000256" key="1">
    <source>
        <dbReference type="SAM" id="Coils"/>
    </source>
</evidence>
<protein>
    <submittedName>
        <fullName evidence="3">Uncharacterized protein</fullName>
    </submittedName>
</protein>
<reference evidence="3 4" key="1">
    <citation type="journal article" date="2023" name="Hortic Res">
        <title>The complete reference genome for grapevine (Vitis vinifera L.) genetics and breeding.</title>
        <authorList>
            <person name="Shi X."/>
            <person name="Cao S."/>
            <person name="Wang X."/>
            <person name="Huang S."/>
            <person name="Wang Y."/>
            <person name="Liu Z."/>
            <person name="Liu W."/>
            <person name="Leng X."/>
            <person name="Peng Y."/>
            <person name="Wang N."/>
            <person name="Wang Y."/>
            <person name="Ma Z."/>
            <person name="Xu X."/>
            <person name="Zhang F."/>
            <person name="Xue H."/>
            <person name="Zhong H."/>
            <person name="Wang Y."/>
            <person name="Zhang K."/>
            <person name="Velt A."/>
            <person name="Avia K."/>
            <person name="Holtgrawe D."/>
            <person name="Grimplet J."/>
            <person name="Matus J.T."/>
            <person name="Ware D."/>
            <person name="Wu X."/>
            <person name="Wang H."/>
            <person name="Liu C."/>
            <person name="Fang Y."/>
            <person name="Rustenholz C."/>
            <person name="Cheng Z."/>
            <person name="Xiao H."/>
            <person name="Zhou Y."/>
        </authorList>
    </citation>
    <scope>NUCLEOTIDE SEQUENCE [LARGE SCALE GENOMIC DNA]</scope>
    <source>
        <strain evidence="4">cv. Pinot noir / PN40024</strain>
        <tissue evidence="3">Leaf</tissue>
    </source>
</reference>
<dbReference type="Pfam" id="PF03140">
    <property type="entry name" value="DUF247"/>
    <property type="match status" value="2"/>
</dbReference>
<feature type="coiled-coil region" evidence="1">
    <location>
        <begin position="98"/>
        <end position="125"/>
    </location>
</feature>
<keyword evidence="4" id="KW-1185">Reference proteome</keyword>
<dbReference type="InterPro" id="IPR004158">
    <property type="entry name" value="DUF247_pln"/>
</dbReference>
<name>A0ABY9CFN4_VITVI</name>
<gene>
    <name evidence="3" type="ORF">VitviT2T_012748</name>
</gene>
<sequence>MADAADASPITPAPTNTKSMASRVSADRFDTCVWYGPDGRASSERNNSFQSGSLRIPRVPVTLRYILNYPRWIKPNVISIGPYYYGDKYLQEVQKLKYQHAENFIRESQQQINELYQKIENEIDDLAMCYDSYQATSEDDKKKLATIFLLDGCFLLRFIYYSNKEDGINALNFTNHDVTYIRQDLFLLENQLPYQVLKLLFEHANFEAESKDFSMEEMIKDFVISHIPLPRGKSERETSERGKIDEPCHLLHLLQRAVLGQLETNHPQQKEDEAGGKKATLPPITIDTSTMIIFLNLIAFESSNTPNDLGVISYLCFLDSLIDHWDDVKELQAAQDYSLLLFKPTLHLPEADKLLLSILLSPPCQAPLARVRSDDYVREWSSLRFCLGCYLDIISL</sequence>
<feature type="region of interest" description="Disordered" evidence="2">
    <location>
        <begin position="1"/>
        <end position="22"/>
    </location>
</feature>
<dbReference type="EMBL" id="CP126655">
    <property type="protein sequence ID" value="WJZ93842.1"/>
    <property type="molecule type" value="Genomic_DNA"/>
</dbReference>
<evidence type="ECO:0000313" key="3">
    <source>
        <dbReference type="EMBL" id="WJZ93842.1"/>
    </source>
</evidence>
<proteinExistence type="predicted"/>
<evidence type="ECO:0000313" key="4">
    <source>
        <dbReference type="Proteomes" id="UP001227230"/>
    </source>
</evidence>
<dbReference type="Proteomes" id="UP001227230">
    <property type="component" value="Chromosome 8"/>
</dbReference>
<dbReference type="PANTHER" id="PTHR31549">
    <property type="entry name" value="PROTEIN, PUTATIVE (DUF247)-RELATED-RELATED"/>
    <property type="match status" value="1"/>
</dbReference>